<dbReference type="AlphaFoldDB" id="A0A2P2IL69"/>
<dbReference type="EMBL" id="GGEC01001499">
    <property type="protein sequence ID" value="MBW81982.1"/>
    <property type="molecule type" value="Transcribed_RNA"/>
</dbReference>
<sequence length="26" mass="3040">MDHIMNSNNEENDAKSYRIVFSVLVN</sequence>
<organism evidence="1">
    <name type="scientific">Rhizophora mucronata</name>
    <name type="common">Asiatic mangrove</name>
    <dbReference type="NCBI Taxonomy" id="61149"/>
    <lineage>
        <taxon>Eukaryota</taxon>
        <taxon>Viridiplantae</taxon>
        <taxon>Streptophyta</taxon>
        <taxon>Embryophyta</taxon>
        <taxon>Tracheophyta</taxon>
        <taxon>Spermatophyta</taxon>
        <taxon>Magnoliopsida</taxon>
        <taxon>eudicotyledons</taxon>
        <taxon>Gunneridae</taxon>
        <taxon>Pentapetalae</taxon>
        <taxon>rosids</taxon>
        <taxon>fabids</taxon>
        <taxon>Malpighiales</taxon>
        <taxon>Rhizophoraceae</taxon>
        <taxon>Rhizophora</taxon>
    </lineage>
</organism>
<evidence type="ECO:0000313" key="1">
    <source>
        <dbReference type="EMBL" id="MBW81982.1"/>
    </source>
</evidence>
<proteinExistence type="predicted"/>
<name>A0A2P2IL69_RHIMU</name>
<accession>A0A2P2IL69</accession>
<protein>
    <submittedName>
        <fullName evidence="1">Uncharacterized protein</fullName>
    </submittedName>
</protein>
<reference evidence="1" key="1">
    <citation type="submission" date="2018-02" db="EMBL/GenBank/DDBJ databases">
        <title>Rhizophora mucronata_Transcriptome.</title>
        <authorList>
            <person name="Meera S.P."/>
            <person name="Sreeshan A."/>
            <person name="Augustine A."/>
        </authorList>
    </citation>
    <scope>NUCLEOTIDE SEQUENCE</scope>
    <source>
        <tissue evidence="1">Leaf</tissue>
    </source>
</reference>